<dbReference type="Pfam" id="PF03807">
    <property type="entry name" value="F420_oxidored"/>
    <property type="match status" value="1"/>
</dbReference>
<evidence type="ECO:0000256" key="2">
    <source>
        <dbReference type="ARBA" id="ARBA00022857"/>
    </source>
</evidence>
<comment type="catalytic activity">
    <reaction evidence="4 6">
        <text>L-proline + NADP(+) = (S)-1-pyrroline-5-carboxylate + NADPH + 2 H(+)</text>
        <dbReference type="Rhea" id="RHEA:14109"/>
        <dbReference type="ChEBI" id="CHEBI:15378"/>
        <dbReference type="ChEBI" id="CHEBI:17388"/>
        <dbReference type="ChEBI" id="CHEBI:57783"/>
        <dbReference type="ChEBI" id="CHEBI:58349"/>
        <dbReference type="ChEBI" id="CHEBI:60039"/>
        <dbReference type="EC" id="1.5.1.2"/>
    </reaction>
</comment>
<evidence type="ECO:0000256" key="4">
    <source>
        <dbReference type="HAMAP-Rule" id="MF_01925"/>
    </source>
</evidence>
<keyword evidence="4 6" id="KW-0028">Amino-acid biosynthesis</keyword>
<dbReference type="InterPro" id="IPR053790">
    <property type="entry name" value="P5CR-like_CS"/>
</dbReference>
<evidence type="ECO:0000256" key="3">
    <source>
        <dbReference type="ARBA" id="ARBA00023002"/>
    </source>
</evidence>
<dbReference type="PROSITE" id="PS00521">
    <property type="entry name" value="P5CR"/>
    <property type="match status" value="1"/>
</dbReference>
<protein>
    <recommendedName>
        <fullName evidence="4 5">Pyrroline-5-carboxylate reductase</fullName>
        <shortName evidence="4">P5C reductase</shortName>
        <shortName evidence="4">P5CR</shortName>
        <ecNumber evidence="4 5">1.5.1.2</ecNumber>
    </recommendedName>
    <alternativeName>
        <fullName evidence="4">PCA reductase</fullName>
    </alternativeName>
</protein>
<dbReference type="Gene3D" id="1.10.3730.10">
    <property type="entry name" value="ProC C-terminal domain-like"/>
    <property type="match status" value="1"/>
</dbReference>
<dbReference type="EC" id="1.5.1.2" evidence="4 5"/>
<evidence type="ECO:0000313" key="10">
    <source>
        <dbReference type="Proteomes" id="UP000612282"/>
    </source>
</evidence>
<keyword evidence="3 4" id="KW-0560">Oxidoreductase</keyword>
<evidence type="ECO:0000256" key="1">
    <source>
        <dbReference type="ARBA" id="ARBA00005525"/>
    </source>
</evidence>
<reference evidence="9 10" key="1">
    <citation type="submission" date="2021-01" db="EMBL/GenBank/DDBJ databases">
        <title>Whole genome shotgun sequence of Actinoplanes couchii NBRC 106145.</title>
        <authorList>
            <person name="Komaki H."/>
            <person name="Tamura T."/>
        </authorList>
    </citation>
    <scope>NUCLEOTIDE SEQUENCE [LARGE SCALE GENOMIC DNA]</scope>
    <source>
        <strain evidence="9 10">NBRC 106145</strain>
    </source>
</reference>
<keyword evidence="4 6" id="KW-0641">Proline biosynthesis</keyword>
<accession>A0ABQ3XLM5</accession>
<dbReference type="InterPro" id="IPR000304">
    <property type="entry name" value="Pyrroline-COOH_reductase"/>
</dbReference>
<sequence length="277" mass="28160">MTGPRLAVVGAGSIARAMLSGWARSGTAFTSVTTVNRSTAGAASTAAGALPAGTVATSLETDPEAAHTAVRDADVVILAVKPYQMAEVLADLSASIRPGTAVLSAATGTRVDTMTAALAEGVHVLRCTPNTPSAVGRGVVGLVPAPHVPAGVFQQVRDLLAGLGEVVEVPEDRFNSVTAVAGSGPAYVFLLVEKLRDSAIGQGFDPDTALVLAQQVFRGAVELLAETGEDPADLRRKVTSPNGTTQRAVETFEAGDLGGLFESAVVACRARAEELTS</sequence>
<dbReference type="RefSeq" id="WP_203805296.1">
    <property type="nucleotide sequence ID" value="NZ_BAAAQE010000117.1"/>
</dbReference>
<dbReference type="Proteomes" id="UP000612282">
    <property type="component" value="Unassembled WGS sequence"/>
</dbReference>
<organism evidence="9 10">
    <name type="scientific">Actinoplanes couchii</name>
    <dbReference type="NCBI Taxonomy" id="403638"/>
    <lineage>
        <taxon>Bacteria</taxon>
        <taxon>Bacillati</taxon>
        <taxon>Actinomycetota</taxon>
        <taxon>Actinomycetes</taxon>
        <taxon>Micromonosporales</taxon>
        <taxon>Micromonosporaceae</taxon>
        <taxon>Actinoplanes</taxon>
    </lineage>
</organism>
<dbReference type="InterPro" id="IPR029036">
    <property type="entry name" value="P5CR_dimer"/>
</dbReference>
<dbReference type="SUPFAM" id="SSF48179">
    <property type="entry name" value="6-phosphogluconate dehydrogenase C-terminal domain-like"/>
    <property type="match status" value="1"/>
</dbReference>
<dbReference type="InterPro" id="IPR008927">
    <property type="entry name" value="6-PGluconate_DH-like_C_sf"/>
</dbReference>
<comment type="subcellular location">
    <subcellularLocation>
        <location evidence="4">Cytoplasm</location>
    </subcellularLocation>
</comment>
<evidence type="ECO:0000256" key="5">
    <source>
        <dbReference type="NCBIfam" id="TIGR00112"/>
    </source>
</evidence>
<gene>
    <name evidence="9" type="primary">proC_2</name>
    <name evidence="4" type="synonym">proC</name>
    <name evidence="9" type="ORF">Aco03nite_077140</name>
</gene>
<dbReference type="Pfam" id="PF14748">
    <property type="entry name" value="P5CR_dimer"/>
    <property type="match status" value="1"/>
</dbReference>
<keyword evidence="2 4" id="KW-0521">NADP</keyword>
<proteinExistence type="inferred from homology"/>
<dbReference type="NCBIfam" id="TIGR00112">
    <property type="entry name" value="proC"/>
    <property type="match status" value="1"/>
</dbReference>
<evidence type="ECO:0000256" key="6">
    <source>
        <dbReference type="RuleBase" id="RU003903"/>
    </source>
</evidence>
<dbReference type="Gene3D" id="3.40.50.720">
    <property type="entry name" value="NAD(P)-binding Rossmann-like Domain"/>
    <property type="match status" value="1"/>
</dbReference>
<dbReference type="PIRSF" id="PIRSF000193">
    <property type="entry name" value="Pyrrol-5-carb_rd"/>
    <property type="match status" value="1"/>
</dbReference>
<evidence type="ECO:0000259" key="8">
    <source>
        <dbReference type="Pfam" id="PF14748"/>
    </source>
</evidence>
<keyword evidence="10" id="KW-1185">Reference proteome</keyword>
<evidence type="ECO:0000259" key="7">
    <source>
        <dbReference type="Pfam" id="PF03807"/>
    </source>
</evidence>
<evidence type="ECO:0000313" key="9">
    <source>
        <dbReference type="EMBL" id="GID59310.1"/>
    </source>
</evidence>
<keyword evidence="4" id="KW-0963">Cytoplasm</keyword>
<comment type="pathway">
    <text evidence="4 6">Amino-acid biosynthesis; L-proline biosynthesis; L-proline from L-glutamate 5-semialdehyde: step 1/1.</text>
</comment>
<name>A0ABQ3XLM5_9ACTN</name>
<comment type="similarity">
    <text evidence="1 4 6">Belongs to the pyrroline-5-carboxylate reductase family.</text>
</comment>
<dbReference type="PANTHER" id="PTHR11645">
    <property type="entry name" value="PYRROLINE-5-CARBOXYLATE REDUCTASE"/>
    <property type="match status" value="1"/>
</dbReference>
<comment type="function">
    <text evidence="4">Catalyzes the reduction of 1-pyrroline-5-carboxylate (PCA) to L-proline.</text>
</comment>
<comment type="catalytic activity">
    <reaction evidence="4">
        <text>L-proline + NAD(+) = (S)-1-pyrroline-5-carboxylate + NADH + 2 H(+)</text>
        <dbReference type="Rhea" id="RHEA:14105"/>
        <dbReference type="ChEBI" id="CHEBI:15378"/>
        <dbReference type="ChEBI" id="CHEBI:17388"/>
        <dbReference type="ChEBI" id="CHEBI:57540"/>
        <dbReference type="ChEBI" id="CHEBI:57945"/>
        <dbReference type="ChEBI" id="CHEBI:60039"/>
        <dbReference type="EC" id="1.5.1.2"/>
    </reaction>
</comment>
<dbReference type="PANTHER" id="PTHR11645:SF0">
    <property type="entry name" value="PYRROLINE-5-CARBOXYLATE REDUCTASE 3"/>
    <property type="match status" value="1"/>
</dbReference>
<dbReference type="SUPFAM" id="SSF51735">
    <property type="entry name" value="NAD(P)-binding Rossmann-fold domains"/>
    <property type="match status" value="1"/>
</dbReference>
<dbReference type="HAMAP" id="MF_01925">
    <property type="entry name" value="P5C_reductase"/>
    <property type="match status" value="1"/>
</dbReference>
<dbReference type="InterPro" id="IPR028939">
    <property type="entry name" value="P5C_Rdtase_cat_N"/>
</dbReference>
<dbReference type="EMBL" id="BOMG01000096">
    <property type="protein sequence ID" value="GID59310.1"/>
    <property type="molecule type" value="Genomic_DNA"/>
</dbReference>
<feature type="domain" description="Pyrroline-5-carboxylate reductase dimerisation" evidence="8">
    <location>
        <begin position="171"/>
        <end position="275"/>
    </location>
</feature>
<feature type="domain" description="Pyrroline-5-carboxylate reductase catalytic N-terminal" evidence="7">
    <location>
        <begin position="5"/>
        <end position="107"/>
    </location>
</feature>
<comment type="caution">
    <text evidence="9">The sequence shown here is derived from an EMBL/GenBank/DDBJ whole genome shotgun (WGS) entry which is preliminary data.</text>
</comment>
<dbReference type="InterPro" id="IPR036291">
    <property type="entry name" value="NAD(P)-bd_dom_sf"/>
</dbReference>